<feature type="chain" id="PRO_5019210395" evidence="2">
    <location>
        <begin position="25"/>
        <end position="48"/>
    </location>
</feature>
<evidence type="ECO:0000256" key="2">
    <source>
        <dbReference type="SAM" id="SignalP"/>
    </source>
</evidence>
<feature type="signal peptide" evidence="2">
    <location>
        <begin position="1"/>
        <end position="24"/>
    </location>
</feature>
<keyword evidence="2" id="KW-0732">Signal</keyword>
<proteinExistence type="predicted"/>
<name>A0A420XVJ2_9ACTN</name>
<dbReference type="InParanoid" id="A0A420XVJ2"/>
<feature type="compositionally biased region" description="Polar residues" evidence="1">
    <location>
        <begin position="33"/>
        <end position="48"/>
    </location>
</feature>
<dbReference type="EMBL" id="RBWV01000002">
    <property type="protein sequence ID" value="RKS80679.1"/>
    <property type="molecule type" value="Genomic_DNA"/>
</dbReference>
<dbReference type="Proteomes" id="UP000281955">
    <property type="component" value="Unassembled WGS sequence"/>
</dbReference>
<sequence>MSTTRARRGLVALSLVLALGGAVAVESHAVAGSSHQPGSSQAGRSWSK</sequence>
<dbReference type="RefSeq" id="WP_183061554.1">
    <property type="nucleotide sequence ID" value="NZ_RBWV01000002.1"/>
</dbReference>
<evidence type="ECO:0000313" key="3">
    <source>
        <dbReference type="EMBL" id="RKS80679.1"/>
    </source>
</evidence>
<comment type="caution">
    <text evidence="3">The sequence shown here is derived from an EMBL/GenBank/DDBJ whole genome shotgun (WGS) entry which is preliminary data.</text>
</comment>
<dbReference type="AlphaFoldDB" id="A0A420XVJ2"/>
<feature type="region of interest" description="Disordered" evidence="1">
    <location>
        <begin position="29"/>
        <end position="48"/>
    </location>
</feature>
<organism evidence="3 4">
    <name type="scientific">Motilibacter peucedani</name>
    <dbReference type="NCBI Taxonomy" id="598650"/>
    <lineage>
        <taxon>Bacteria</taxon>
        <taxon>Bacillati</taxon>
        <taxon>Actinomycetota</taxon>
        <taxon>Actinomycetes</taxon>
        <taxon>Motilibacterales</taxon>
        <taxon>Motilibacteraceae</taxon>
        <taxon>Motilibacter</taxon>
    </lineage>
</organism>
<protein>
    <submittedName>
        <fullName evidence="3">Uncharacterized protein</fullName>
    </submittedName>
</protein>
<accession>A0A420XVJ2</accession>
<evidence type="ECO:0000313" key="4">
    <source>
        <dbReference type="Proteomes" id="UP000281955"/>
    </source>
</evidence>
<keyword evidence="4" id="KW-1185">Reference proteome</keyword>
<gene>
    <name evidence="3" type="ORF">CLV35_0145</name>
</gene>
<reference evidence="3 4" key="1">
    <citation type="submission" date="2018-10" db="EMBL/GenBank/DDBJ databases">
        <title>Genomic Encyclopedia of Archaeal and Bacterial Type Strains, Phase II (KMG-II): from individual species to whole genera.</title>
        <authorList>
            <person name="Goeker M."/>
        </authorList>
    </citation>
    <scope>NUCLEOTIDE SEQUENCE [LARGE SCALE GENOMIC DNA]</scope>
    <source>
        <strain evidence="3 4">RP-AC37</strain>
    </source>
</reference>
<evidence type="ECO:0000256" key="1">
    <source>
        <dbReference type="SAM" id="MobiDB-lite"/>
    </source>
</evidence>